<dbReference type="Gene3D" id="2.80.10.50">
    <property type="match status" value="2"/>
</dbReference>
<dbReference type="PANTHER" id="PTHR10078:SF24">
    <property type="entry name" value="INTERLEUKIN-36 BETA"/>
    <property type="match status" value="1"/>
</dbReference>
<dbReference type="GeneTree" id="ENSGT00950000182943"/>
<dbReference type="PRINTS" id="PR01357">
    <property type="entry name" value="INTRLEUKN1AB"/>
</dbReference>
<keyword evidence="6" id="KW-1185">Reference proteome</keyword>
<organism evidence="5 6">
    <name type="scientific">Felis catus</name>
    <name type="common">Cat</name>
    <name type="synonym">Felis silvestris catus</name>
    <dbReference type="NCBI Taxonomy" id="9685"/>
    <lineage>
        <taxon>Eukaryota</taxon>
        <taxon>Metazoa</taxon>
        <taxon>Chordata</taxon>
        <taxon>Craniata</taxon>
        <taxon>Vertebrata</taxon>
        <taxon>Euteleostomi</taxon>
        <taxon>Mammalia</taxon>
        <taxon>Eutheria</taxon>
        <taxon>Laurasiatheria</taxon>
        <taxon>Carnivora</taxon>
        <taxon>Feliformia</taxon>
        <taxon>Felidae</taxon>
        <taxon>Felinae</taxon>
        <taxon>Felis</taxon>
    </lineage>
</organism>
<evidence type="ECO:0000256" key="3">
    <source>
        <dbReference type="ARBA" id="ARBA00022525"/>
    </source>
</evidence>
<dbReference type="Proteomes" id="UP000823872">
    <property type="component" value="Chromosome A3"/>
</dbReference>
<evidence type="ECO:0000256" key="4">
    <source>
        <dbReference type="RuleBase" id="RU003753"/>
    </source>
</evidence>
<dbReference type="PRINTS" id="PR01359">
    <property type="entry name" value="INTRLEUKIN1B"/>
</dbReference>
<reference evidence="5 6" key="1">
    <citation type="submission" date="2021-02" db="EMBL/GenBank/DDBJ databases">
        <title>Safari Cat Assemblies.</title>
        <authorList>
            <person name="Bredemeyer K.R."/>
            <person name="Murphy W.J."/>
        </authorList>
    </citation>
    <scope>NUCLEOTIDE SEQUENCE [LARGE SCALE GENOMIC DNA]</scope>
</reference>
<dbReference type="InterPro" id="IPR020877">
    <property type="entry name" value="IL-1_CS"/>
</dbReference>
<name>A0ABI7W4F0_FELCA</name>
<comment type="similarity">
    <text evidence="2 4">Belongs to the IL-1 family.</text>
</comment>
<dbReference type="GeneID" id="101081377"/>
<dbReference type="Ensembl" id="ENSFCTT00005008466.1">
    <property type="protein sequence ID" value="ENSFCTP00005005245.1"/>
    <property type="gene ID" value="ENSFCTG00005003169.1"/>
</dbReference>
<dbReference type="SMART" id="SM00125">
    <property type="entry name" value="IL1"/>
    <property type="match status" value="1"/>
</dbReference>
<dbReference type="InterPro" id="IPR008996">
    <property type="entry name" value="IL1/FGF"/>
</dbReference>
<protein>
    <recommendedName>
        <fullName evidence="4">Interleukin-1</fullName>
    </recommendedName>
</protein>
<dbReference type="RefSeq" id="XP_044910495.1">
    <property type="nucleotide sequence ID" value="XM_045054560.1"/>
</dbReference>
<dbReference type="Pfam" id="PF00340">
    <property type="entry name" value="IL1"/>
    <property type="match status" value="1"/>
</dbReference>
<evidence type="ECO:0000313" key="6">
    <source>
        <dbReference type="Proteomes" id="UP000823872"/>
    </source>
</evidence>
<dbReference type="SUPFAM" id="SSF50353">
    <property type="entry name" value="Cytokine"/>
    <property type="match status" value="2"/>
</dbReference>
<comment type="subcellular location">
    <subcellularLocation>
        <location evidence="1 4">Secreted</location>
    </subcellularLocation>
</comment>
<evidence type="ECO:0000256" key="2">
    <source>
        <dbReference type="ARBA" id="ARBA00010448"/>
    </source>
</evidence>
<reference evidence="5" key="2">
    <citation type="submission" date="2025-08" db="UniProtKB">
        <authorList>
            <consortium name="Ensembl"/>
        </authorList>
    </citation>
    <scope>IDENTIFICATION</scope>
    <source>
        <strain evidence="5">breed Abyssinian</strain>
    </source>
</reference>
<dbReference type="PRINTS" id="PR00264">
    <property type="entry name" value="INTERLEUKIN1"/>
</dbReference>
<dbReference type="RefSeq" id="XP_044910493.1">
    <property type="nucleotide sequence ID" value="XM_045054558.1"/>
</dbReference>
<dbReference type="RefSeq" id="XP_044910494.1">
    <property type="nucleotide sequence ID" value="XM_045054559.1"/>
</dbReference>
<dbReference type="PANTHER" id="PTHR10078">
    <property type="entry name" value="INTERLEUKIN-1 FAMILY MEMBER"/>
    <property type="match status" value="1"/>
</dbReference>
<dbReference type="PROSITE" id="PS00253">
    <property type="entry name" value="INTERLEUKIN_1"/>
    <property type="match status" value="1"/>
</dbReference>
<proteinExistence type="inferred from homology"/>
<dbReference type="InterPro" id="IPR000975">
    <property type="entry name" value="IL-1_fam"/>
</dbReference>
<sequence length="280" mass="31413">MTCIRGVPFCGEPYTAVNKPQTGEVSDLNQQVWILQDQTIVTVPRTDSVTPVTVTVVPCKYPEYLEQGRGIPIYMGIENPEMCLSCEDIGGQPTLQLKTCCWQPPLHRLIYLVFFTGSSEASMATPQAVDYSRIFGVHDSLQMVWVLNGNSLITTPFNNNVSPVSLDLMTCMDKEFHDAGKGNPVYLGIKNNHLCLFCGEIQGQPTLQLKEKNIMDVHNKKKAQKPFLFFHNKEGSTSTFQSVSYPDWFIATSKTAGQPVILTKERGKDYITNFYLEPQD</sequence>
<gene>
    <name evidence="5" type="primary">IL36G</name>
</gene>
<dbReference type="RefSeq" id="XP_044910496.1">
    <property type="nucleotide sequence ID" value="XM_045054561.1"/>
</dbReference>
<reference evidence="5" key="3">
    <citation type="submission" date="2025-09" db="UniProtKB">
        <authorList>
            <consortium name="Ensembl"/>
        </authorList>
    </citation>
    <scope>IDENTIFICATION</scope>
    <source>
        <strain evidence="5">breed Abyssinian</strain>
    </source>
</reference>
<dbReference type="CDD" id="cd23300">
    <property type="entry name" value="beta-trefoil_IL36"/>
    <property type="match status" value="1"/>
</dbReference>
<keyword evidence="3 4" id="KW-0964">Secreted</keyword>
<evidence type="ECO:0000313" key="5">
    <source>
        <dbReference type="Ensembl" id="ENSFCTP00005005245.1"/>
    </source>
</evidence>
<accession>A0ABI7W4F0</accession>
<evidence type="ECO:0000256" key="1">
    <source>
        <dbReference type="ARBA" id="ARBA00004613"/>
    </source>
</evidence>